<evidence type="ECO:0000313" key="3">
    <source>
        <dbReference type="Proteomes" id="UP001283361"/>
    </source>
</evidence>
<organism evidence="2 3">
    <name type="scientific">Elysia crispata</name>
    <name type="common">lettuce slug</name>
    <dbReference type="NCBI Taxonomy" id="231223"/>
    <lineage>
        <taxon>Eukaryota</taxon>
        <taxon>Metazoa</taxon>
        <taxon>Spiralia</taxon>
        <taxon>Lophotrochozoa</taxon>
        <taxon>Mollusca</taxon>
        <taxon>Gastropoda</taxon>
        <taxon>Heterobranchia</taxon>
        <taxon>Euthyneura</taxon>
        <taxon>Panpulmonata</taxon>
        <taxon>Sacoglossa</taxon>
        <taxon>Placobranchoidea</taxon>
        <taxon>Plakobranchidae</taxon>
        <taxon>Elysia</taxon>
    </lineage>
</organism>
<dbReference type="PANTHER" id="PTHR23336">
    <property type="entry name" value="ZINC FINGER CW-TYPE COILED-COIL DOMAIN PROTEIN 3"/>
    <property type="match status" value="1"/>
</dbReference>
<dbReference type="PANTHER" id="PTHR23336:SF76">
    <property type="entry name" value="MORC S5 DOMAIN-CONTAINING PROTEIN"/>
    <property type="match status" value="1"/>
</dbReference>
<name>A0AAE1D3C9_9GAST</name>
<gene>
    <name evidence="2" type="ORF">RRG08_026933</name>
</gene>
<accession>A0AAE1D3C9</accession>
<protein>
    <recommendedName>
        <fullName evidence="1">Morc S5 domain-containing protein</fullName>
    </recommendedName>
</protein>
<dbReference type="InterPro" id="IPR045261">
    <property type="entry name" value="MORC_ATPase"/>
</dbReference>
<evidence type="ECO:0000259" key="1">
    <source>
        <dbReference type="Pfam" id="PF17942"/>
    </source>
</evidence>
<feature type="domain" description="Morc S5" evidence="1">
    <location>
        <begin position="9"/>
        <end position="61"/>
    </location>
</feature>
<keyword evidence="3" id="KW-1185">Reference proteome</keyword>
<proteinExistence type="predicted"/>
<sequence>MTTAGKCPEYLNYYPRNEKKSIRVTFGFTWENDRSEDYGMMLYHRNRLIKAFERVGYQKQSFKKLNQAPSC</sequence>
<dbReference type="GO" id="GO:0016887">
    <property type="term" value="F:ATP hydrolysis activity"/>
    <property type="evidence" value="ECO:0007669"/>
    <property type="project" value="InterPro"/>
</dbReference>
<reference evidence="2" key="1">
    <citation type="journal article" date="2023" name="G3 (Bethesda)">
        <title>A reference genome for the long-term kleptoplast-retaining sea slug Elysia crispata morphotype clarki.</title>
        <authorList>
            <person name="Eastman K.E."/>
            <person name="Pendleton A.L."/>
            <person name="Shaikh M.A."/>
            <person name="Suttiyut T."/>
            <person name="Ogas R."/>
            <person name="Tomko P."/>
            <person name="Gavelis G."/>
            <person name="Widhalm J.R."/>
            <person name="Wisecaver J.H."/>
        </authorList>
    </citation>
    <scope>NUCLEOTIDE SEQUENCE</scope>
    <source>
        <strain evidence="2">ECLA1</strain>
    </source>
</reference>
<dbReference type="InterPro" id="IPR041006">
    <property type="entry name" value="Morc_S5"/>
</dbReference>
<dbReference type="AlphaFoldDB" id="A0AAE1D3C9"/>
<dbReference type="Pfam" id="PF17942">
    <property type="entry name" value="Morc6_S5"/>
    <property type="match status" value="1"/>
</dbReference>
<dbReference type="EMBL" id="JAWDGP010005680">
    <property type="protein sequence ID" value="KAK3754337.1"/>
    <property type="molecule type" value="Genomic_DNA"/>
</dbReference>
<comment type="caution">
    <text evidence="2">The sequence shown here is derived from an EMBL/GenBank/DDBJ whole genome shotgun (WGS) entry which is preliminary data.</text>
</comment>
<dbReference type="Proteomes" id="UP001283361">
    <property type="component" value="Unassembled WGS sequence"/>
</dbReference>
<dbReference type="GO" id="GO:0005634">
    <property type="term" value="C:nucleus"/>
    <property type="evidence" value="ECO:0007669"/>
    <property type="project" value="TreeGrafter"/>
</dbReference>
<evidence type="ECO:0000313" key="2">
    <source>
        <dbReference type="EMBL" id="KAK3754337.1"/>
    </source>
</evidence>